<feature type="region of interest" description="Disordered" evidence="11">
    <location>
        <begin position="1"/>
        <end position="98"/>
    </location>
</feature>
<feature type="region of interest" description="Disordered" evidence="11">
    <location>
        <begin position="544"/>
        <end position="567"/>
    </location>
</feature>
<evidence type="ECO:0000256" key="3">
    <source>
        <dbReference type="ARBA" id="ARBA00022527"/>
    </source>
</evidence>
<gene>
    <name evidence="13" type="ORF">PV08_03942</name>
</gene>
<dbReference type="InterPro" id="IPR008271">
    <property type="entry name" value="Ser/Thr_kinase_AS"/>
</dbReference>
<feature type="region of interest" description="Disordered" evidence="11">
    <location>
        <begin position="770"/>
        <end position="805"/>
    </location>
</feature>
<dbReference type="AlphaFoldDB" id="A0A0D2BCP7"/>
<dbReference type="PANTHER" id="PTHR48012:SF10">
    <property type="entry name" value="FI20177P1"/>
    <property type="match status" value="1"/>
</dbReference>
<evidence type="ECO:0000256" key="11">
    <source>
        <dbReference type="SAM" id="MobiDB-lite"/>
    </source>
</evidence>
<dbReference type="Proteomes" id="UP000053328">
    <property type="component" value="Unassembled WGS sequence"/>
</dbReference>
<dbReference type="GO" id="GO:0004674">
    <property type="term" value="F:protein serine/threonine kinase activity"/>
    <property type="evidence" value="ECO:0007669"/>
    <property type="project" value="UniProtKB-KW"/>
</dbReference>
<keyword evidence="6" id="KW-0418">Kinase</keyword>
<name>A0A0D2BCP7_9EURO</name>
<feature type="binding site" evidence="10">
    <location>
        <position position="227"/>
    </location>
    <ligand>
        <name>ATP</name>
        <dbReference type="ChEBI" id="CHEBI:30616"/>
    </ligand>
</feature>
<feature type="region of interest" description="Disordered" evidence="11">
    <location>
        <begin position="817"/>
        <end position="863"/>
    </location>
</feature>
<protein>
    <recommendedName>
        <fullName evidence="2">non-specific serine/threonine protein kinase</fullName>
        <ecNumber evidence="2">2.7.11.1</ecNumber>
    </recommendedName>
</protein>
<evidence type="ECO:0000256" key="4">
    <source>
        <dbReference type="ARBA" id="ARBA00022679"/>
    </source>
</evidence>
<evidence type="ECO:0000256" key="8">
    <source>
        <dbReference type="ARBA" id="ARBA00047899"/>
    </source>
</evidence>
<dbReference type="PROSITE" id="PS00107">
    <property type="entry name" value="PROTEIN_KINASE_ATP"/>
    <property type="match status" value="1"/>
</dbReference>
<dbReference type="OrthoDB" id="248923at2759"/>
<feature type="compositionally biased region" description="Polar residues" evidence="11">
    <location>
        <begin position="695"/>
        <end position="704"/>
    </location>
</feature>
<organism evidence="13 14">
    <name type="scientific">Exophiala spinifera</name>
    <dbReference type="NCBI Taxonomy" id="91928"/>
    <lineage>
        <taxon>Eukaryota</taxon>
        <taxon>Fungi</taxon>
        <taxon>Dikarya</taxon>
        <taxon>Ascomycota</taxon>
        <taxon>Pezizomycotina</taxon>
        <taxon>Eurotiomycetes</taxon>
        <taxon>Chaetothyriomycetidae</taxon>
        <taxon>Chaetothyriales</taxon>
        <taxon>Herpotrichiellaceae</taxon>
        <taxon>Exophiala</taxon>
    </lineage>
</organism>
<feature type="compositionally biased region" description="Basic and acidic residues" evidence="11">
    <location>
        <begin position="682"/>
        <end position="692"/>
    </location>
</feature>
<evidence type="ECO:0000256" key="7">
    <source>
        <dbReference type="ARBA" id="ARBA00022840"/>
    </source>
</evidence>
<proteinExistence type="inferred from homology"/>
<dbReference type="InterPro" id="IPR017441">
    <property type="entry name" value="Protein_kinase_ATP_BS"/>
</dbReference>
<dbReference type="SUPFAM" id="SSF56112">
    <property type="entry name" value="Protein kinase-like (PK-like)"/>
    <property type="match status" value="1"/>
</dbReference>
<dbReference type="PANTHER" id="PTHR48012">
    <property type="entry name" value="STERILE20-LIKE KINASE, ISOFORM B-RELATED"/>
    <property type="match status" value="1"/>
</dbReference>
<evidence type="ECO:0000259" key="12">
    <source>
        <dbReference type="PROSITE" id="PS50011"/>
    </source>
</evidence>
<comment type="catalytic activity">
    <reaction evidence="8">
        <text>L-threonyl-[protein] + ATP = O-phospho-L-threonyl-[protein] + ADP + H(+)</text>
        <dbReference type="Rhea" id="RHEA:46608"/>
        <dbReference type="Rhea" id="RHEA-COMP:11060"/>
        <dbReference type="Rhea" id="RHEA-COMP:11605"/>
        <dbReference type="ChEBI" id="CHEBI:15378"/>
        <dbReference type="ChEBI" id="CHEBI:30013"/>
        <dbReference type="ChEBI" id="CHEBI:30616"/>
        <dbReference type="ChEBI" id="CHEBI:61977"/>
        <dbReference type="ChEBI" id="CHEBI:456216"/>
        <dbReference type="EC" id="2.7.11.1"/>
    </reaction>
</comment>
<dbReference type="GeneID" id="27331025"/>
<keyword evidence="5 10" id="KW-0547">Nucleotide-binding</keyword>
<comment type="similarity">
    <text evidence="1">Belongs to the protein kinase superfamily. STE Ser/Thr protein kinase family. STE20 subfamily.</text>
</comment>
<dbReference type="HOGENOM" id="CLU_007561_2_0_1"/>
<dbReference type="Gene3D" id="1.10.510.10">
    <property type="entry name" value="Transferase(Phosphotransferase) domain 1"/>
    <property type="match status" value="1"/>
</dbReference>
<evidence type="ECO:0000313" key="14">
    <source>
        <dbReference type="Proteomes" id="UP000053328"/>
    </source>
</evidence>
<keyword evidence="4" id="KW-0808">Transferase</keyword>
<feature type="compositionally biased region" description="Polar residues" evidence="11">
    <location>
        <begin position="1000"/>
        <end position="1010"/>
    </location>
</feature>
<feature type="compositionally biased region" description="Basic and acidic residues" evidence="11">
    <location>
        <begin position="1"/>
        <end position="15"/>
    </location>
</feature>
<accession>A0A0D2BCP7</accession>
<feature type="region of interest" description="Disordered" evidence="11">
    <location>
        <begin position="882"/>
        <end position="1011"/>
    </location>
</feature>
<dbReference type="SMART" id="SM00220">
    <property type="entry name" value="S_TKc"/>
    <property type="match status" value="1"/>
</dbReference>
<dbReference type="GO" id="GO:0005737">
    <property type="term" value="C:cytoplasm"/>
    <property type="evidence" value="ECO:0007669"/>
    <property type="project" value="TreeGrafter"/>
</dbReference>
<dbReference type="RefSeq" id="XP_016236969.1">
    <property type="nucleotide sequence ID" value="XM_016378292.1"/>
</dbReference>
<evidence type="ECO:0000256" key="2">
    <source>
        <dbReference type="ARBA" id="ARBA00012513"/>
    </source>
</evidence>
<dbReference type="InterPro" id="IPR000719">
    <property type="entry name" value="Prot_kinase_dom"/>
</dbReference>
<keyword evidence="7 10" id="KW-0067">ATP-binding</keyword>
<sequence length="1124" mass="123018">MAPLDKKRPSGEDKGLGPPSSPGTPLQRHFSAEANPFASSAEVVSPPPLQRSRTSSGTALKTPARVIRPDDSWQKHPTRRSSASYTPQATTRSPSFKVWHRRDSLAKLESAGPELPQTFNPDSLPDFLKSFSRRLSKSRGPGNPNPLHTPPHSVKMDRLRPVSVAMTAHYREAVRLAEQQQRAVTEKCKRARQPEPDYTFDELIGKGSFGRVYKGRQTSSNRVVAIKVLDIDEADFRAFGESKDEQIRDFQREIRILRQAQESGAENLNHLIEALPVHSQLWMICEHCPGGSVKTLMRATKDRLPEEKYLIVVARELAKALKGLHEAGIIHRDVKAANVLIHERGHLQLCDFGVANILETSTDKRKTFIGTLHWMAPEAWSENPEYSDEVDVWGYGCTLYECAVGRPPNSDLREHQKLKVRMRRLKESIALPKDQNFSEDLRSLVSSTLTPDVASRPNMVKVLQHEYLKDTEETYPTAILSELVLTYYRWANLGGQRVSLFMPGGAAAASTEDLDNDLESADEWNFSMTEDFERRASAILEIPDFSSETMEGEETPRGPSKASASSPLMTAAQKANFEARVQRGADLSNLFDPNKPAYEYKTKTDFIPIPEQSRRISDLPFRAMAEDRPSSIASNVIDLGDFDESDYAVIPAPKTDDNIQTAYAGTPMKEETIRLADAATLREKRANSKGPRDPVSQSLTARRTSSAEKMPPTTATYDFAASQEEWTVKNRGKAPELQEPAEITSSRPGHATMDWSFASAMSEASIPQINEPETSMGDSTPSRDDTDNTNTAESERRARKHATMEWSFSSAMAEANNTTSNDDYSSDINSNIGSSPPIAPRSATQAAPSALPLPTSRATPTRAPLMRQMTMPVTYGDFAQAEEQEIPRPSTALSEAYSDVSASSTDVDPFGLEREDDEDDHPGPETLDEDVEMGRHYHLRGRSMYSDRGFDSKKSHNSNGNNNPNAAARSSTSHYTSSSTTITATTRNPASTGAGAMPMDSSSATTTPMTANGPGFGLGLGMGVGMGGGMSTIRQRTSVGSASGAATATTGGAGGRLVVDVPPASPPSLGAMGLGASQEQMEAEFIRLLEGMQGTLNAAREVVGGLERRARQQGQVESEWEDEE</sequence>
<evidence type="ECO:0000256" key="9">
    <source>
        <dbReference type="ARBA" id="ARBA00048679"/>
    </source>
</evidence>
<feature type="compositionally biased region" description="Polar residues" evidence="11">
    <location>
        <begin position="770"/>
        <end position="780"/>
    </location>
</feature>
<dbReference type="PROSITE" id="PS00108">
    <property type="entry name" value="PROTEIN_KINASE_ST"/>
    <property type="match status" value="1"/>
</dbReference>
<dbReference type="InterPro" id="IPR050629">
    <property type="entry name" value="STE20/SPS1-PAK"/>
</dbReference>
<evidence type="ECO:0000256" key="1">
    <source>
        <dbReference type="ARBA" id="ARBA00008874"/>
    </source>
</evidence>
<feature type="domain" description="Protein kinase" evidence="12">
    <location>
        <begin position="198"/>
        <end position="468"/>
    </location>
</feature>
<reference evidence="13 14" key="1">
    <citation type="submission" date="2015-01" db="EMBL/GenBank/DDBJ databases">
        <title>The Genome Sequence of Exophiala spinifera CBS89968.</title>
        <authorList>
            <consortium name="The Broad Institute Genomics Platform"/>
            <person name="Cuomo C."/>
            <person name="de Hoog S."/>
            <person name="Gorbushina A."/>
            <person name="Stielow B."/>
            <person name="Teixiera M."/>
            <person name="Abouelleil A."/>
            <person name="Chapman S.B."/>
            <person name="Priest M."/>
            <person name="Young S.K."/>
            <person name="Wortman J."/>
            <person name="Nusbaum C."/>
            <person name="Birren B."/>
        </authorList>
    </citation>
    <scope>NUCLEOTIDE SEQUENCE [LARGE SCALE GENOMIC DNA]</scope>
    <source>
        <strain evidence="13 14">CBS 89968</strain>
    </source>
</reference>
<evidence type="ECO:0000256" key="10">
    <source>
        <dbReference type="PROSITE-ProRule" id="PRU10141"/>
    </source>
</evidence>
<feature type="compositionally biased region" description="Polar residues" evidence="11">
    <location>
        <begin position="80"/>
        <end position="94"/>
    </location>
</feature>
<keyword evidence="14" id="KW-1185">Reference proteome</keyword>
<evidence type="ECO:0000313" key="13">
    <source>
        <dbReference type="EMBL" id="KIW16753.1"/>
    </source>
</evidence>
<dbReference type="VEuPathDB" id="FungiDB:PV08_03942"/>
<dbReference type="PROSITE" id="PS50011">
    <property type="entry name" value="PROTEIN_KINASE_DOM"/>
    <property type="match status" value="1"/>
</dbReference>
<dbReference type="GO" id="GO:0005524">
    <property type="term" value="F:ATP binding"/>
    <property type="evidence" value="ECO:0007669"/>
    <property type="project" value="UniProtKB-UniRule"/>
</dbReference>
<feature type="region of interest" description="Disordered" evidence="11">
    <location>
        <begin position="682"/>
        <end position="751"/>
    </location>
</feature>
<evidence type="ECO:0000256" key="5">
    <source>
        <dbReference type="ARBA" id="ARBA00022741"/>
    </source>
</evidence>
<dbReference type="STRING" id="91928.A0A0D2BCP7"/>
<feature type="region of interest" description="Disordered" evidence="11">
    <location>
        <begin position="134"/>
        <end position="154"/>
    </location>
</feature>
<feature type="compositionally biased region" description="Acidic residues" evidence="11">
    <location>
        <begin position="914"/>
        <end position="931"/>
    </location>
</feature>
<feature type="compositionally biased region" description="Low complexity" evidence="11">
    <location>
        <begin position="957"/>
        <end position="992"/>
    </location>
</feature>
<comment type="catalytic activity">
    <reaction evidence="9">
        <text>L-seryl-[protein] + ATP = O-phospho-L-seryl-[protein] + ADP + H(+)</text>
        <dbReference type="Rhea" id="RHEA:17989"/>
        <dbReference type="Rhea" id="RHEA-COMP:9863"/>
        <dbReference type="Rhea" id="RHEA-COMP:11604"/>
        <dbReference type="ChEBI" id="CHEBI:15378"/>
        <dbReference type="ChEBI" id="CHEBI:29999"/>
        <dbReference type="ChEBI" id="CHEBI:30616"/>
        <dbReference type="ChEBI" id="CHEBI:83421"/>
        <dbReference type="ChEBI" id="CHEBI:456216"/>
        <dbReference type="EC" id="2.7.11.1"/>
    </reaction>
</comment>
<dbReference type="Pfam" id="PF00069">
    <property type="entry name" value="Pkinase"/>
    <property type="match status" value="1"/>
</dbReference>
<dbReference type="InterPro" id="IPR011009">
    <property type="entry name" value="Kinase-like_dom_sf"/>
</dbReference>
<dbReference type="EC" id="2.7.11.1" evidence="2"/>
<keyword evidence="3" id="KW-0723">Serine/threonine-protein kinase</keyword>
<evidence type="ECO:0000256" key="6">
    <source>
        <dbReference type="ARBA" id="ARBA00022777"/>
    </source>
</evidence>
<feature type="compositionally biased region" description="Low complexity" evidence="11">
    <location>
        <begin position="820"/>
        <end position="836"/>
    </location>
</feature>
<dbReference type="EMBL" id="KN847494">
    <property type="protein sequence ID" value="KIW16753.1"/>
    <property type="molecule type" value="Genomic_DNA"/>
</dbReference>